<evidence type="ECO:0000256" key="2">
    <source>
        <dbReference type="ARBA" id="ARBA00022980"/>
    </source>
</evidence>
<dbReference type="PRINTS" id="PR01250">
    <property type="entry name" value="RIBOSOMALL34"/>
</dbReference>
<keyword evidence="2" id="KW-0689">Ribosomal protein</keyword>
<comment type="similarity">
    <text evidence="1">Belongs to the eukaryotic ribosomal protein eL34 family.</text>
</comment>
<dbReference type="EMBL" id="CATQJA010002701">
    <property type="protein sequence ID" value="CAJ0584932.1"/>
    <property type="molecule type" value="Genomic_DNA"/>
</dbReference>
<reference evidence="6" key="1">
    <citation type="submission" date="2023-06" db="EMBL/GenBank/DDBJ databases">
        <authorList>
            <person name="Delattre M."/>
        </authorList>
    </citation>
    <scope>NUCLEOTIDE SEQUENCE</scope>
    <source>
        <strain evidence="6">AF72</strain>
    </source>
</reference>
<dbReference type="InterPro" id="IPR018065">
    <property type="entry name" value="Ribosomal_eL34_CS"/>
</dbReference>
<dbReference type="GO" id="GO:0005840">
    <property type="term" value="C:ribosome"/>
    <property type="evidence" value="ECO:0007669"/>
    <property type="project" value="UniProtKB-KW"/>
</dbReference>
<evidence type="ECO:0000313" key="6">
    <source>
        <dbReference type="EMBL" id="CAJ0565251.1"/>
    </source>
</evidence>
<evidence type="ECO:0000256" key="4">
    <source>
        <dbReference type="ARBA" id="ARBA00035227"/>
    </source>
</evidence>
<organism evidence="6 8">
    <name type="scientific">Mesorhabditis spiculigera</name>
    <dbReference type="NCBI Taxonomy" id="96644"/>
    <lineage>
        <taxon>Eukaryota</taxon>
        <taxon>Metazoa</taxon>
        <taxon>Ecdysozoa</taxon>
        <taxon>Nematoda</taxon>
        <taxon>Chromadorea</taxon>
        <taxon>Rhabditida</taxon>
        <taxon>Rhabditina</taxon>
        <taxon>Rhabditomorpha</taxon>
        <taxon>Rhabditoidea</taxon>
        <taxon>Rhabditidae</taxon>
        <taxon>Mesorhabditinae</taxon>
        <taxon>Mesorhabditis</taxon>
    </lineage>
</organism>
<dbReference type="GO" id="GO:0006412">
    <property type="term" value="P:translation"/>
    <property type="evidence" value="ECO:0007669"/>
    <property type="project" value="InterPro"/>
</dbReference>
<dbReference type="Pfam" id="PF01199">
    <property type="entry name" value="Ribosomal_L34e"/>
    <property type="match status" value="1"/>
</dbReference>
<dbReference type="AlphaFoldDB" id="A0AA36FU85"/>
<dbReference type="Gene3D" id="6.20.340.10">
    <property type="match status" value="1"/>
</dbReference>
<keyword evidence="3" id="KW-0687">Ribonucleoprotein</keyword>
<accession>A0AA36FU85</accession>
<evidence type="ECO:0000256" key="5">
    <source>
        <dbReference type="ARBA" id="ARBA00035333"/>
    </source>
</evidence>
<dbReference type="EMBL" id="CATQJA010001013">
    <property type="protein sequence ID" value="CAJ0565251.1"/>
    <property type="molecule type" value="Genomic_DNA"/>
</dbReference>
<dbReference type="InterPro" id="IPR038562">
    <property type="entry name" value="Ribosomal_eL34_C_sf"/>
</dbReference>
<dbReference type="Gene3D" id="6.20.370.70">
    <property type="match status" value="1"/>
</dbReference>
<evidence type="ECO:0000256" key="1">
    <source>
        <dbReference type="ARBA" id="ARBA00009875"/>
    </source>
</evidence>
<proteinExistence type="inferred from homology"/>
<evidence type="ECO:0000313" key="8">
    <source>
        <dbReference type="Proteomes" id="UP001177023"/>
    </source>
</evidence>
<dbReference type="PROSITE" id="PS01145">
    <property type="entry name" value="RIBOSOMAL_L34E"/>
    <property type="match status" value="1"/>
</dbReference>
<evidence type="ECO:0000313" key="7">
    <source>
        <dbReference type="EMBL" id="CAJ0584932.1"/>
    </source>
</evidence>
<gene>
    <name evidence="7" type="ORF">MSPICULIGERA_LOCUS22967</name>
    <name evidence="6" type="ORF">MSPICULIGERA_LOCUS3903</name>
</gene>
<keyword evidence="8" id="KW-1185">Reference proteome</keyword>
<feature type="non-terminal residue" evidence="6">
    <location>
        <position position="113"/>
    </location>
</feature>
<dbReference type="Proteomes" id="UP001177023">
    <property type="component" value="Unassembled WGS sequence"/>
</dbReference>
<dbReference type="PANTHER" id="PTHR46595">
    <property type="entry name" value="60S RIBOSOMAL PROTEIN L34"/>
    <property type="match status" value="1"/>
</dbReference>
<evidence type="ECO:0000256" key="3">
    <source>
        <dbReference type="ARBA" id="ARBA00023274"/>
    </source>
</evidence>
<dbReference type="GO" id="GO:1990904">
    <property type="term" value="C:ribonucleoprotein complex"/>
    <property type="evidence" value="ECO:0007669"/>
    <property type="project" value="UniProtKB-KW"/>
</dbReference>
<comment type="caution">
    <text evidence="6">The sequence shown here is derived from an EMBL/GenBank/DDBJ whole genome shotgun (WGS) entry which is preliminary data.</text>
</comment>
<name>A0AA36FU85_9BILA</name>
<dbReference type="GO" id="GO:0003735">
    <property type="term" value="F:structural constituent of ribosome"/>
    <property type="evidence" value="ECO:0007669"/>
    <property type="project" value="InterPro"/>
</dbReference>
<dbReference type="InterPro" id="IPR008195">
    <property type="entry name" value="Ribosomal_eL34"/>
</dbReference>
<protein>
    <recommendedName>
        <fullName evidence="4">Large ribosomal subunit protein eL34</fullName>
    </recommendedName>
    <alternativeName>
        <fullName evidence="5">60S ribosomal protein L34</fullName>
    </alternativeName>
</protein>
<sequence>MAQRLTYRRRLSYNTPSNKTKVKKTPGGKLVFHYVKKRGKVPRCGDTGVKLHGITAARPRELSRLTRRHKTVTRVYGGVLCPAAVKERIIRAFLCEEQKIVAKVIKSQKTAKN</sequence>